<protein>
    <submittedName>
        <fullName evidence="2">Outer membrane biogenesis protein BamB</fullName>
    </submittedName>
</protein>
<dbReference type="InterPro" id="IPR011047">
    <property type="entry name" value="Quinoprotein_ADH-like_sf"/>
</dbReference>
<dbReference type="Gene3D" id="2.130.10.10">
    <property type="entry name" value="YVTN repeat-like/Quinoprotein amine dehydrogenase"/>
    <property type="match status" value="1"/>
</dbReference>
<sequence length="467" mass="52274">MRMHRNLQWNMPLWGCVAVVSLFGFQIETLADNWPQFRGSGANAVSSAPLPLRWSVEDGETHNIRWQIPVPGEGWSQPVVWDGRIFLTSAVPVAETEGTGPEESVGGDGYRQDDLMGTEYRFQVMCFDVDSGSQLWETTCKQGCPPIPRHSTNTYATETPITDGQRIYAYFGMNGVYALDLQGNVLWKKDLGVYEMRADWGTASSPTLFDGRIFIQVDNQVDSFLVALDCKTGDEVWRVSRDEKSQYSSPMVWRNSVRNELIVGGMVYRSYDLDTGELLWQLDMAKGRSSATPIAHGDRLFVGNEFRDRGGEDDGGGRLFCVKPGGSGDITPPEDASKSEFVDWWIEKADMQMASPTICHGKMYLFERRTGNMHCLDISNGTTAYRKRVRGARAFWASPWTDGNRVYALDSDGTTHVFSAGDGYELLAANELDQQSWASPALAGGRIYLRTVDQLYCIDDLNEQELD</sequence>
<dbReference type="AlphaFoldDB" id="A0A5C6CZX4"/>
<dbReference type="Gene3D" id="2.40.10.480">
    <property type="match status" value="1"/>
</dbReference>
<dbReference type="SUPFAM" id="SSF50998">
    <property type="entry name" value="Quinoprotein alcohol dehydrogenase-like"/>
    <property type="match status" value="1"/>
</dbReference>
<dbReference type="PANTHER" id="PTHR34512">
    <property type="entry name" value="CELL SURFACE PROTEIN"/>
    <property type="match status" value="1"/>
</dbReference>
<dbReference type="RefSeq" id="WP_146531358.1">
    <property type="nucleotide sequence ID" value="NZ_SJPV01000023.1"/>
</dbReference>
<reference evidence="2 3" key="1">
    <citation type="submission" date="2019-02" db="EMBL/GenBank/DDBJ databases">
        <title>Deep-cultivation of Planctomycetes and their phenomic and genomic characterization uncovers novel biology.</title>
        <authorList>
            <person name="Wiegand S."/>
            <person name="Jogler M."/>
            <person name="Boedeker C."/>
            <person name="Pinto D."/>
            <person name="Vollmers J."/>
            <person name="Rivas-Marin E."/>
            <person name="Kohn T."/>
            <person name="Peeters S.H."/>
            <person name="Heuer A."/>
            <person name="Rast P."/>
            <person name="Oberbeckmann S."/>
            <person name="Bunk B."/>
            <person name="Jeske O."/>
            <person name="Meyerdierks A."/>
            <person name="Storesund J.E."/>
            <person name="Kallscheuer N."/>
            <person name="Luecker S."/>
            <person name="Lage O.M."/>
            <person name="Pohl T."/>
            <person name="Merkel B.J."/>
            <person name="Hornburger P."/>
            <person name="Mueller R.-W."/>
            <person name="Bruemmer F."/>
            <person name="Labrenz M."/>
            <person name="Spormann A.M."/>
            <person name="Op Den Camp H."/>
            <person name="Overmann J."/>
            <person name="Amann R."/>
            <person name="Jetten M.S.M."/>
            <person name="Mascher T."/>
            <person name="Medema M.H."/>
            <person name="Devos D.P."/>
            <person name="Kaster A.-K."/>
            <person name="Ovreas L."/>
            <person name="Rohde M."/>
            <person name="Galperin M.Y."/>
            <person name="Jogler C."/>
        </authorList>
    </citation>
    <scope>NUCLEOTIDE SEQUENCE [LARGE SCALE GENOMIC DNA]</scope>
    <source>
        <strain evidence="2 3">Poly41</strain>
    </source>
</reference>
<dbReference type="Pfam" id="PF13360">
    <property type="entry name" value="PQQ_2"/>
    <property type="match status" value="1"/>
</dbReference>
<dbReference type="InterPro" id="IPR002372">
    <property type="entry name" value="PQQ_rpt_dom"/>
</dbReference>
<feature type="domain" description="Pyrrolo-quinoline quinone repeat" evidence="1">
    <location>
        <begin position="123"/>
        <end position="247"/>
    </location>
</feature>
<evidence type="ECO:0000259" key="1">
    <source>
        <dbReference type="Pfam" id="PF13360"/>
    </source>
</evidence>
<dbReference type="OrthoDB" id="244732at2"/>
<name>A0A5C6CZX4_9BACT</name>
<evidence type="ECO:0000313" key="2">
    <source>
        <dbReference type="EMBL" id="TWU29114.1"/>
    </source>
</evidence>
<comment type="caution">
    <text evidence="2">The sequence shown here is derived from an EMBL/GenBank/DDBJ whole genome shotgun (WGS) entry which is preliminary data.</text>
</comment>
<dbReference type="EMBL" id="SJPV01000023">
    <property type="protein sequence ID" value="TWU29114.1"/>
    <property type="molecule type" value="Genomic_DNA"/>
</dbReference>
<gene>
    <name evidence="2" type="ORF">Poly41_66860</name>
</gene>
<keyword evidence="3" id="KW-1185">Reference proteome</keyword>
<evidence type="ECO:0000313" key="3">
    <source>
        <dbReference type="Proteomes" id="UP000319143"/>
    </source>
</evidence>
<dbReference type="InterPro" id="IPR018391">
    <property type="entry name" value="PQQ_b-propeller_rpt"/>
</dbReference>
<accession>A0A5C6CZX4</accession>
<dbReference type="Proteomes" id="UP000319143">
    <property type="component" value="Unassembled WGS sequence"/>
</dbReference>
<organism evidence="2 3">
    <name type="scientific">Novipirellula artificiosorum</name>
    <dbReference type="NCBI Taxonomy" id="2528016"/>
    <lineage>
        <taxon>Bacteria</taxon>
        <taxon>Pseudomonadati</taxon>
        <taxon>Planctomycetota</taxon>
        <taxon>Planctomycetia</taxon>
        <taxon>Pirellulales</taxon>
        <taxon>Pirellulaceae</taxon>
        <taxon>Novipirellula</taxon>
    </lineage>
</organism>
<dbReference type="InterPro" id="IPR015943">
    <property type="entry name" value="WD40/YVTN_repeat-like_dom_sf"/>
</dbReference>
<dbReference type="SMART" id="SM00564">
    <property type="entry name" value="PQQ"/>
    <property type="match status" value="5"/>
</dbReference>
<proteinExistence type="predicted"/>
<dbReference type="PANTHER" id="PTHR34512:SF30">
    <property type="entry name" value="OUTER MEMBRANE PROTEIN ASSEMBLY FACTOR BAMB"/>
    <property type="match status" value="1"/>
</dbReference>